<dbReference type="Proteomes" id="UP000704341">
    <property type="component" value="Unassembled WGS sequence"/>
</dbReference>
<dbReference type="Pfam" id="PF06180">
    <property type="entry name" value="CbiK"/>
    <property type="match status" value="1"/>
</dbReference>
<organism evidence="1 2">
    <name type="scientific">Limosilactobacillus walteri</name>
    <dbReference type="NCBI Taxonomy" id="2268022"/>
    <lineage>
        <taxon>Bacteria</taxon>
        <taxon>Bacillati</taxon>
        <taxon>Bacillota</taxon>
        <taxon>Bacilli</taxon>
        <taxon>Lactobacillales</taxon>
        <taxon>Lactobacillaceae</taxon>
        <taxon>Limosilactobacillus</taxon>
    </lineage>
</organism>
<reference evidence="1 2" key="1">
    <citation type="submission" date="2018-07" db="EMBL/GenBank/DDBJ databases">
        <title>Phylogenomic Insights into understanding Host Adaptation of Lactobacillus reuteri by a novel species, Lactobacillus spp. M31.</title>
        <authorList>
            <person name="Sharma S."/>
            <person name="Patil P."/>
            <person name="Korpole S."/>
            <person name="Patil P.B."/>
        </authorList>
    </citation>
    <scope>NUCLEOTIDE SEQUENCE [LARGE SCALE GENOMIC DNA]</scope>
    <source>
        <strain evidence="1 2">M31</strain>
    </source>
</reference>
<evidence type="ECO:0000313" key="2">
    <source>
        <dbReference type="Proteomes" id="UP000704341"/>
    </source>
</evidence>
<dbReference type="CDD" id="cd03413">
    <property type="entry name" value="CbiK_C"/>
    <property type="match status" value="1"/>
</dbReference>
<dbReference type="PIRSF" id="PIRSF033579">
    <property type="entry name" value="Anaer_Co_chel"/>
    <property type="match status" value="1"/>
</dbReference>
<proteinExistence type="predicted"/>
<dbReference type="RefSeq" id="WP_191667567.1">
    <property type="nucleotide sequence ID" value="NZ_QORN01000005.1"/>
</dbReference>
<accession>A0ABR8P514</accession>
<dbReference type="InterPro" id="IPR010388">
    <property type="entry name" value="Anaerobic_Co-chelatase"/>
</dbReference>
<name>A0ABR8P514_9LACO</name>
<dbReference type="Gene3D" id="3.40.50.1400">
    <property type="match status" value="2"/>
</dbReference>
<evidence type="ECO:0000313" key="1">
    <source>
        <dbReference type="EMBL" id="MBD5805815.1"/>
    </source>
</evidence>
<dbReference type="SUPFAM" id="SSF53800">
    <property type="entry name" value="Chelatase"/>
    <property type="match status" value="1"/>
</dbReference>
<dbReference type="CDD" id="cd03412">
    <property type="entry name" value="CbiK_N"/>
    <property type="match status" value="1"/>
</dbReference>
<comment type="caution">
    <text evidence="1">The sequence shown here is derived from an EMBL/GenBank/DDBJ whole genome shotgun (WGS) entry which is preliminary data.</text>
</comment>
<protein>
    <submittedName>
        <fullName evidence="1">Sirohydrochlorin cobaltochelatase</fullName>
    </submittedName>
</protein>
<dbReference type="EMBL" id="QORN01000005">
    <property type="protein sequence ID" value="MBD5805815.1"/>
    <property type="molecule type" value="Genomic_DNA"/>
</dbReference>
<gene>
    <name evidence="1" type="ORF">DTK66_01600</name>
</gene>
<keyword evidence="2" id="KW-1185">Reference proteome</keyword>
<sequence>MTKKAILAVSFGTTYPETREKTLGATEKAIARAFPDYDVFRAFTSKIVRKRIEKKEGLVINDVSTALHQLAKQGYEKVYVQSLHIIPGIEYGLVEDAVAKYKNDFKLIRITQPLLTAFADFQQLVAFLKMQSEYLPTGKAILWMGHGTVHSAFTTYACLDHMLMGTKSYVGAVESYPDINDEIIRLKHAKVEKVYMQPLMMVAGNHAHNDMAADTADSWKSILKDNGIMAQPVLKGMGEYPEIQKMFITKLKATMKEE</sequence>